<dbReference type="SUPFAM" id="SSF55874">
    <property type="entry name" value="ATPase domain of HSP90 chaperone/DNA topoisomerase II/histidine kinase"/>
    <property type="match status" value="1"/>
</dbReference>
<dbReference type="InterPro" id="IPR003661">
    <property type="entry name" value="HisK_dim/P_dom"/>
</dbReference>
<sequence length="467" mass="51256">MKNQLLEALHEVWGSVAFRLTLNYSLFALSTSLVLLAFFYHQTVGILESQFSRQVATTAQRMSAHFDQGGLPGLTNEINLELADHVNSDTEMFLLVDRRGKALAGNIQPDAVLLSLKEAGTNHAVILRGRGAHGYLVARDLPDGSKLIVGHDLRDLHEITQLIKRISLVATGVTALLVLLGAYLFRRTLQRRVEVIRRTATQVGAGQLKQRIPVQHRQDEFALLTHDINNMLDRIELLMNGVRHVSDAVAHHLRTPLTRILARLRSALRPGSSYEELKNSIVFLASEIEDLAKVSEKLLQIAELESGTRRKKFEAARIDVIARDVVELYEAVAEEKQASLRFSSAGPVCVHGDPDLLAGAIACLVDNALKYAGGAARIRVEVAQRAGQAMISVIDNGPGILPDKHKRIGERFYRLNRDVPGHGLGLATVIAIARLHDASFELRNAEPGLSVSLTFASPAMRAQEAPA</sequence>
<evidence type="ECO:0000256" key="2">
    <source>
        <dbReference type="ARBA" id="ARBA00004370"/>
    </source>
</evidence>
<dbReference type="Gene3D" id="6.10.340.10">
    <property type="match status" value="1"/>
</dbReference>
<comment type="catalytic activity">
    <reaction evidence="1">
        <text>ATP + protein L-histidine = ADP + protein N-phospho-L-histidine.</text>
        <dbReference type="EC" id="2.7.13.3"/>
    </reaction>
</comment>
<dbReference type="InterPro" id="IPR050428">
    <property type="entry name" value="TCS_sensor_his_kinase"/>
</dbReference>
<dbReference type="PROSITE" id="PS50885">
    <property type="entry name" value="HAMP"/>
    <property type="match status" value="1"/>
</dbReference>
<evidence type="ECO:0000256" key="3">
    <source>
        <dbReference type="ARBA" id="ARBA00012438"/>
    </source>
</evidence>
<proteinExistence type="predicted"/>
<dbReference type="Pfam" id="PF00672">
    <property type="entry name" value="HAMP"/>
    <property type="match status" value="1"/>
</dbReference>
<dbReference type="CDD" id="cd00082">
    <property type="entry name" value="HisKA"/>
    <property type="match status" value="1"/>
</dbReference>
<dbReference type="Proteomes" id="UP000184226">
    <property type="component" value="Unassembled WGS sequence"/>
</dbReference>
<dbReference type="PANTHER" id="PTHR45436:SF8">
    <property type="entry name" value="HISTIDINE KINASE"/>
    <property type="match status" value="1"/>
</dbReference>
<dbReference type="Pfam" id="PF00512">
    <property type="entry name" value="HisKA"/>
    <property type="match status" value="1"/>
</dbReference>
<dbReference type="Pfam" id="PF02518">
    <property type="entry name" value="HATPase_c"/>
    <property type="match status" value="1"/>
</dbReference>
<dbReference type="GO" id="GO:0000155">
    <property type="term" value="F:phosphorelay sensor kinase activity"/>
    <property type="evidence" value="ECO:0007669"/>
    <property type="project" value="InterPro"/>
</dbReference>
<evidence type="ECO:0000313" key="14">
    <source>
        <dbReference type="Proteomes" id="UP000184226"/>
    </source>
</evidence>
<dbReference type="EC" id="2.7.13.3" evidence="3"/>
<dbReference type="PROSITE" id="PS50109">
    <property type="entry name" value="HIS_KIN"/>
    <property type="match status" value="1"/>
</dbReference>
<dbReference type="CDD" id="cd06225">
    <property type="entry name" value="HAMP"/>
    <property type="match status" value="1"/>
</dbReference>
<dbReference type="EMBL" id="FQXE01000002">
    <property type="protein sequence ID" value="SHH15799.1"/>
    <property type="molecule type" value="Genomic_DNA"/>
</dbReference>
<keyword evidence="4" id="KW-0597">Phosphoprotein</keyword>
<dbReference type="Gene3D" id="3.30.565.10">
    <property type="entry name" value="Histidine kinase-like ATPase, C-terminal domain"/>
    <property type="match status" value="1"/>
</dbReference>
<evidence type="ECO:0000256" key="10">
    <source>
        <dbReference type="SAM" id="Phobius"/>
    </source>
</evidence>
<evidence type="ECO:0000259" key="11">
    <source>
        <dbReference type="PROSITE" id="PS50109"/>
    </source>
</evidence>
<dbReference type="InterPro" id="IPR003660">
    <property type="entry name" value="HAMP_dom"/>
</dbReference>
<evidence type="ECO:0000256" key="5">
    <source>
        <dbReference type="ARBA" id="ARBA00022679"/>
    </source>
</evidence>
<organism evidence="13 14">
    <name type="scientific">Pollutimonas bauzanensis</name>
    <dbReference type="NCBI Taxonomy" id="658167"/>
    <lineage>
        <taxon>Bacteria</taxon>
        <taxon>Pseudomonadati</taxon>
        <taxon>Pseudomonadota</taxon>
        <taxon>Betaproteobacteria</taxon>
        <taxon>Burkholderiales</taxon>
        <taxon>Alcaligenaceae</taxon>
        <taxon>Pollutimonas</taxon>
    </lineage>
</organism>
<dbReference type="OrthoDB" id="9809766at2"/>
<feature type="domain" description="HAMP" evidence="12">
    <location>
        <begin position="187"/>
        <end position="240"/>
    </location>
</feature>
<evidence type="ECO:0000256" key="6">
    <source>
        <dbReference type="ARBA" id="ARBA00022692"/>
    </source>
</evidence>
<dbReference type="RefSeq" id="WP_073101967.1">
    <property type="nucleotide sequence ID" value="NZ_FQXE01000002.1"/>
</dbReference>
<dbReference type="GO" id="GO:0005886">
    <property type="term" value="C:plasma membrane"/>
    <property type="evidence" value="ECO:0007669"/>
    <property type="project" value="TreeGrafter"/>
</dbReference>
<keyword evidence="5" id="KW-0808">Transferase</keyword>
<dbReference type="SMART" id="SM00388">
    <property type="entry name" value="HisKA"/>
    <property type="match status" value="1"/>
</dbReference>
<feature type="domain" description="Histidine kinase" evidence="11">
    <location>
        <begin position="248"/>
        <end position="459"/>
    </location>
</feature>
<evidence type="ECO:0000313" key="13">
    <source>
        <dbReference type="EMBL" id="SHH15799.1"/>
    </source>
</evidence>
<dbReference type="STRING" id="658167.SAMN04488135_102337"/>
<gene>
    <name evidence="13" type="ORF">SAMN04488135_102337</name>
</gene>
<dbReference type="SMART" id="SM00304">
    <property type="entry name" value="HAMP"/>
    <property type="match status" value="1"/>
</dbReference>
<keyword evidence="14" id="KW-1185">Reference proteome</keyword>
<dbReference type="PANTHER" id="PTHR45436">
    <property type="entry name" value="SENSOR HISTIDINE KINASE YKOH"/>
    <property type="match status" value="1"/>
</dbReference>
<comment type="subcellular location">
    <subcellularLocation>
        <location evidence="2">Membrane</location>
    </subcellularLocation>
</comment>
<keyword evidence="7 13" id="KW-0418">Kinase</keyword>
<dbReference type="InterPro" id="IPR003594">
    <property type="entry name" value="HATPase_dom"/>
</dbReference>
<dbReference type="AlphaFoldDB" id="A0A1M5QPQ2"/>
<keyword evidence="8 10" id="KW-1133">Transmembrane helix</keyword>
<dbReference type="SUPFAM" id="SSF158472">
    <property type="entry name" value="HAMP domain-like"/>
    <property type="match status" value="1"/>
</dbReference>
<keyword evidence="9" id="KW-0902">Two-component regulatory system</keyword>
<evidence type="ECO:0000256" key="7">
    <source>
        <dbReference type="ARBA" id="ARBA00022777"/>
    </source>
</evidence>
<dbReference type="InterPro" id="IPR036097">
    <property type="entry name" value="HisK_dim/P_sf"/>
</dbReference>
<reference evidence="13 14" key="1">
    <citation type="submission" date="2016-11" db="EMBL/GenBank/DDBJ databases">
        <authorList>
            <person name="Jaros S."/>
            <person name="Januszkiewicz K."/>
            <person name="Wedrychowicz H."/>
        </authorList>
    </citation>
    <scope>NUCLEOTIDE SEQUENCE [LARGE SCALE GENOMIC DNA]</scope>
    <source>
        <strain evidence="13 14">CGMCC 1.10190</strain>
    </source>
</reference>
<dbReference type="InterPro" id="IPR036890">
    <property type="entry name" value="HATPase_C_sf"/>
</dbReference>
<dbReference type="Gene3D" id="1.10.287.130">
    <property type="match status" value="1"/>
</dbReference>
<dbReference type="SMART" id="SM00387">
    <property type="entry name" value="HATPase_c"/>
    <property type="match status" value="1"/>
</dbReference>
<protein>
    <recommendedName>
        <fullName evidence="3">histidine kinase</fullName>
        <ecNumber evidence="3">2.7.13.3</ecNumber>
    </recommendedName>
</protein>
<keyword evidence="6 10" id="KW-0812">Transmembrane</keyword>
<keyword evidence="10" id="KW-0472">Membrane</keyword>
<feature type="transmembrane region" description="Helical" evidence="10">
    <location>
        <begin position="166"/>
        <end position="185"/>
    </location>
</feature>
<feature type="transmembrane region" description="Helical" evidence="10">
    <location>
        <begin position="20"/>
        <end position="40"/>
    </location>
</feature>
<evidence type="ECO:0000256" key="9">
    <source>
        <dbReference type="ARBA" id="ARBA00023012"/>
    </source>
</evidence>
<evidence type="ECO:0000256" key="8">
    <source>
        <dbReference type="ARBA" id="ARBA00022989"/>
    </source>
</evidence>
<dbReference type="InterPro" id="IPR005467">
    <property type="entry name" value="His_kinase_dom"/>
</dbReference>
<evidence type="ECO:0000259" key="12">
    <source>
        <dbReference type="PROSITE" id="PS50885"/>
    </source>
</evidence>
<name>A0A1M5QPQ2_9BURK</name>
<evidence type="ECO:0000256" key="4">
    <source>
        <dbReference type="ARBA" id="ARBA00022553"/>
    </source>
</evidence>
<evidence type="ECO:0000256" key="1">
    <source>
        <dbReference type="ARBA" id="ARBA00000085"/>
    </source>
</evidence>
<accession>A0A1M5QPQ2</accession>
<dbReference type="SUPFAM" id="SSF47384">
    <property type="entry name" value="Homodimeric domain of signal transducing histidine kinase"/>
    <property type="match status" value="1"/>
</dbReference>